<dbReference type="Pfam" id="PF11066">
    <property type="entry name" value="DUF2867"/>
    <property type="match status" value="1"/>
</dbReference>
<keyword evidence="2" id="KW-1185">Reference proteome</keyword>
<dbReference type="AlphaFoldDB" id="A0A4Z0GNY8"/>
<proteinExistence type="predicted"/>
<dbReference type="InterPro" id="IPR021295">
    <property type="entry name" value="DUF2867"/>
</dbReference>
<protein>
    <submittedName>
        <fullName evidence="1">DUF2867 domain-containing protein</fullName>
    </submittedName>
</protein>
<accession>A0A4Z0GNY8</accession>
<gene>
    <name evidence="1" type="ORF">E4665_06075</name>
</gene>
<dbReference type="Proteomes" id="UP000298347">
    <property type="component" value="Unassembled WGS sequence"/>
</dbReference>
<dbReference type="RefSeq" id="WP_135347913.1">
    <property type="nucleotide sequence ID" value="NZ_SRJD01000005.1"/>
</dbReference>
<name>A0A4Z0GNY8_9BACL</name>
<dbReference type="OrthoDB" id="7058586at2"/>
<sequence length="174" mass="20109">MDECAVEKVPVPEKSLANQAFPQINYSDSYRVILPGKSIQDVESVTRIFLTSVPSWVSRLMKVRDRLVSLVGLKTSDTAERQNLTLEKGSRIGIFRVMARTSHEVLLGEDDRHLDFRVSLLLDEVNERKYVTISTVVFFHNGLGRLYFFVIERFHKTIVSAMLKNMMRRINFEN</sequence>
<evidence type="ECO:0000313" key="1">
    <source>
        <dbReference type="EMBL" id="TGA98893.1"/>
    </source>
</evidence>
<organism evidence="1 2">
    <name type="scientific">Sporolactobacillus shoreae</name>
    <dbReference type="NCBI Taxonomy" id="1465501"/>
    <lineage>
        <taxon>Bacteria</taxon>
        <taxon>Bacillati</taxon>
        <taxon>Bacillota</taxon>
        <taxon>Bacilli</taxon>
        <taxon>Bacillales</taxon>
        <taxon>Sporolactobacillaceae</taxon>
        <taxon>Sporolactobacillus</taxon>
    </lineage>
</organism>
<reference evidence="1 2" key="1">
    <citation type="journal article" date="2015" name="Int. J. Syst. Evol. Microbiol.">
        <title>Sporolactobacillus shoreae sp. nov. and Sporolactobacillus spathodeae sp. nov., two spore-forming lactic acid bacteria isolated from tree barks in Thailand.</title>
        <authorList>
            <person name="Thamacharoensuk T."/>
            <person name="Kitahara M."/>
            <person name="Ohkuma M."/>
            <person name="Thongchul N."/>
            <person name="Tanasupawat S."/>
        </authorList>
    </citation>
    <scope>NUCLEOTIDE SEQUENCE [LARGE SCALE GENOMIC DNA]</scope>
    <source>
        <strain evidence="1 2">BK92</strain>
    </source>
</reference>
<dbReference type="EMBL" id="SRJD01000005">
    <property type="protein sequence ID" value="TGA98893.1"/>
    <property type="molecule type" value="Genomic_DNA"/>
</dbReference>
<evidence type="ECO:0000313" key="2">
    <source>
        <dbReference type="Proteomes" id="UP000298347"/>
    </source>
</evidence>
<comment type="caution">
    <text evidence="1">The sequence shown here is derived from an EMBL/GenBank/DDBJ whole genome shotgun (WGS) entry which is preliminary data.</text>
</comment>